<name>A0A1Y2DHQ1_9PEZI</name>
<dbReference type="RefSeq" id="XP_040711580.1">
    <property type="nucleotide sequence ID" value="XM_040858789.1"/>
</dbReference>
<evidence type="ECO:0000313" key="2">
    <source>
        <dbReference type="EMBL" id="ORY58768.1"/>
    </source>
</evidence>
<proteinExistence type="predicted"/>
<organism evidence="2 3">
    <name type="scientific">Pseudomassariella vexata</name>
    <dbReference type="NCBI Taxonomy" id="1141098"/>
    <lineage>
        <taxon>Eukaryota</taxon>
        <taxon>Fungi</taxon>
        <taxon>Dikarya</taxon>
        <taxon>Ascomycota</taxon>
        <taxon>Pezizomycotina</taxon>
        <taxon>Sordariomycetes</taxon>
        <taxon>Xylariomycetidae</taxon>
        <taxon>Amphisphaeriales</taxon>
        <taxon>Pseudomassariaceae</taxon>
        <taxon>Pseudomassariella</taxon>
    </lineage>
</organism>
<accession>A0A1Y2DHQ1</accession>
<keyword evidence="3" id="KW-1185">Reference proteome</keyword>
<feature type="region of interest" description="Disordered" evidence="1">
    <location>
        <begin position="1"/>
        <end position="92"/>
    </location>
</feature>
<reference evidence="2 3" key="1">
    <citation type="submission" date="2016-07" db="EMBL/GenBank/DDBJ databases">
        <title>Pervasive Adenine N6-methylation of Active Genes in Fungi.</title>
        <authorList>
            <consortium name="DOE Joint Genome Institute"/>
            <person name="Mondo S.J."/>
            <person name="Dannebaum R.O."/>
            <person name="Kuo R.C."/>
            <person name="Labutti K."/>
            <person name="Haridas S."/>
            <person name="Kuo A."/>
            <person name="Salamov A."/>
            <person name="Ahrendt S.R."/>
            <person name="Lipzen A."/>
            <person name="Sullivan W."/>
            <person name="Andreopoulos W.B."/>
            <person name="Clum A."/>
            <person name="Lindquist E."/>
            <person name="Daum C."/>
            <person name="Ramamoorthy G.K."/>
            <person name="Gryganskyi A."/>
            <person name="Culley D."/>
            <person name="Magnuson J.K."/>
            <person name="James T.Y."/>
            <person name="O'Malley M.A."/>
            <person name="Stajich J.E."/>
            <person name="Spatafora J.W."/>
            <person name="Visel A."/>
            <person name="Grigoriev I.V."/>
        </authorList>
    </citation>
    <scope>NUCLEOTIDE SEQUENCE [LARGE SCALE GENOMIC DNA]</scope>
    <source>
        <strain evidence="2 3">CBS 129021</strain>
    </source>
</reference>
<comment type="caution">
    <text evidence="2">The sequence shown here is derived from an EMBL/GenBank/DDBJ whole genome shotgun (WGS) entry which is preliminary data.</text>
</comment>
<dbReference type="Proteomes" id="UP000193689">
    <property type="component" value="Unassembled WGS sequence"/>
</dbReference>
<dbReference type="AlphaFoldDB" id="A0A1Y2DHQ1"/>
<evidence type="ECO:0000313" key="3">
    <source>
        <dbReference type="Proteomes" id="UP000193689"/>
    </source>
</evidence>
<sequence>MDSRVRLGRSPKIASITTKWSYQMARSETFPPMQKDHRQTLHGPPDNRFEPGPAGPGDGGGNDPDVSDDSSGDGPGNGFGRGNSNTNGKKNGAIHTFNVELLSRVEHRNRKYNITWTSWILENVTRKSRPNVQRQGFLAAKPPEGSPNLRRSLF</sequence>
<evidence type="ECO:0000256" key="1">
    <source>
        <dbReference type="SAM" id="MobiDB-lite"/>
    </source>
</evidence>
<dbReference type="InParanoid" id="A0A1Y2DHQ1"/>
<dbReference type="GeneID" id="63775001"/>
<protein>
    <submittedName>
        <fullName evidence="2">Uncharacterized protein</fullName>
    </submittedName>
</protein>
<dbReference type="EMBL" id="MCFJ01000015">
    <property type="protein sequence ID" value="ORY58768.1"/>
    <property type="molecule type" value="Genomic_DNA"/>
</dbReference>
<feature type="compositionally biased region" description="Basic and acidic residues" evidence="1">
    <location>
        <begin position="34"/>
        <end position="49"/>
    </location>
</feature>
<gene>
    <name evidence="2" type="ORF">BCR38DRAFT_413086</name>
</gene>
<feature type="region of interest" description="Disordered" evidence="1">
    <location>
        <begin position="133"/>
        <end position="154"/>
    </location>
</feature>
<feature type="compositionally biased region" description="Polar residues" evidence="1">
    <location>
        <begin position="15"/>
        <end position="26"/>
    </location>
</feature>